<feature type="compositionally biased region" description="Basic and acidic residues" evidence="1">
    <location>
        <begin position="11"/>
        <end position="20"/>
    </location>
</feature>
<evidence type="ECO:0000256" key="1">
    <source>
        <dbReference type="SAM" id="MobiDB-lite"/>
    </source>
</evidence>
<evidence type="ECO:0000313" key="3">
    <source>
        <dbReference type="Proteomes" id="UP000709295"/>
    </source>
</evidence>
<dbReference type="AlphaFoldDB" id="A0A8J5LUV8"/>
<gene>
    <name evidence="2" type="ORF">JG688_00018224</name>
</gene>
<sequence length="104" mass="11514">MEVQDLTAGTKDNESRDAAVSKRKLRSLCNRRERVDSTFLIGASKIEQLEETLKSLELVDKITPEIRAKIDTIAGFKPAMPTCPTARAPAPPKMALNEWLSSLC</sequence>
<keyword evidence="3" id="KW-1185">Reference proteome</keyword>
<protein>
    <submittedName>
        <fullName evidence="2">Uncharacterized protein</fullName>
    </submittedName>
</protein>
<reference evidence="2" key="1">
    <citation type="submission" date="2021-01" db="EMBL/GenBank/DDBJ databases">
        <title>Phytophthora aleatoria, a newly-described species from Pinus radiata is distinct from Phytophthora cactorum isolates based on comparative genomics.</title>
        <authorList>
            <person name="Mcdougal R."/>
            <person name="Panda P."/>
            <person name="Williams N."/>
            <person name="Studholme D.J."/>
        </authorList>
    </citation>
    <scope>NUCLEOTIDE SEQUENCE</scope>
    <source>
        <strain evidence="2">NZFS 4037</strain>
    </source>
</reference>
<name>A0A8J5LUV8_9STRA</name>
<dbReference type="EMBL" id="JAENGY010003186">
    <property type="protein sequence ID" value="KAG6942267.1"/>
    <property type="molecule type" value="Genomic_DNA"/>
</dbReference>
<comment type="caution">
    <text evidence="2">The sequence shown here is derived from an EMBL/GenBank/DDBJ whole genome shotgun (WGS) entry which is preliminary data.</text>
</comment>
<dbReference type="Proteomes" id="UP000709295">
    <property type="component" value="Unassembled WGS sequence"/>
</dbReference>
<organism evidence="2 3">
    <name type="scientific">Phytophthora aleatoria</name>
    <dbReference type="NCBI Taxonomy" id="2496075"/>
    <lineage>
        <taxon>Eukaryota</taxon>
        <taxon>Sar</taxon>
        <taxon>Stramenopiles</taxon>
        <taxon>Oomycota</taxon>
        <taxon>Peronosporomycetes</taxon>
        <taxon>Peronosporales</taxon>
        <taxon>Peronosporaceae</taxon>
        <taxon>Phytophthora</taxon>
    </lineage>
</organism>
<accession>A0A8J5LUV8</accession>
<evidence type="ECO:0000313" key="2">
    <source>
        <dbReference type="EMBL" id="KAG6942267.1"/>
    </source>
</evidence>
<feature type="region of interest" description="Disordered" evidence="1">
    <location>
        <begin position="1"/>
        <end position="22"/>
    </location>
</feature>
<proteinExistence type="predicted"/>